<name>A0A7X8SN51_9BACT</name>
<keyword evidence="5" id="KW-1185">Reference proteome</keyword>
<sequence>MKNYKIESSEYTPHNSYEILADDFEGTWNGEELEIDNEDLNIKITSFKYMDGMYVGYLNFHSNIQVTFSNEPNDDKHFIILRIGYSGTYSKEDKFRKFNHDGIFIYNANQQFNIEYPYQINCQWVTIRFPLDVFNFFDEGFESKLKKLLSTEGTWFHYFTLDPEIEGYVNELVKSNENKVKRKFSFFSRALDILGALKEKMENDLMTKSNIKIHPDDFSSMVLLKDKILTDYTEPPNLNDLSMELGMSVSKLNRNFKAVYQLPILQYFNQHRTEETYRQVKYTDKSLTEIASDLGYSHVGHLSRTFKKHFGYAPSSIRGTLK</sequence>
<dbReference type="SUPFAM" id="SSF46689">
    <property type="entry name" value="Homeodomain-like"/>
    <property type="match status" value="2"/>
</dbReference>
<dbReference type="AlphaFoldDB" id="A0A7X8SN51"/>
<accession>A0A7X8SN51</accession>
<dbReference type="GO" id="GO:0043565">
    <property type="term" value="F:sequence-specific DNA binding"/>
    <property type="evidence" value="ECO:0007669"/>
    <property type="project" value="InterPro"/>
</dbReference>
<protein>
    <submittedName>
        <fullName evidence="4">Helix-turn-helix transcriptional regulator</fullName>
    </submittedName>
</protein>
<dbReference type="SMART" id="SM00342">
    <property type="entry name" value="HTH_ARAC"/>
    <property type="match status" value="1"/>
</dbReference>
<dbReference type="EMBL" id="JABAIL010000005">
    <property type="protein sequence ID" value="NLR93251.1"/>
    <property type="molecule type" value="Genomic_DNA"/>
</dbReference>
<evidence type="ECO:0000256" key="1">
    <source>
        <dbReference type="ARBA" id="ARBA00023015"/>
    </source>
</evidence>
<dbReference type="PANTHER" id="PTHR47893">
    <property type="entry name" value="REGULATORY PROTEIN PCHR"/>
    <property type="match status" value="1"/>
</dbReference>
<keyword evidence="1" id="KW-0805">Transcription regulation</keyword>
<dbReference type="PANTHER" id="PTHR47893:SF1">
    <property type="entry name" value="REGULATORY PROTEIN PCHR"/>
    <property type="match status" value="1"/>
</dbReference>
<dbReference type="PROSITE" id="PS01124">
    <property type="entry name" value="HTH_ARAC_FAMILY_2"/>
    <property type="match status" value="1"/>
</dbReference>
<gene>
    <name evidence="4" type="ORF">HGP29_18760</name>
</gene>
<keyword evidence="2" id="KW-0804">Transcription</keyword>
<dbReference type="RefSeq" id="WP_168883949.1">
    <property type="nucleotide sequence ID" value="NZ_JABAIL010000005.1"/>
</dbReference>
<proteinExistence type="predicted"/>
<comment type="caution">
    <text evidence="4">The sequence shown here is derived from an EMBL/GenBank/DDBJ whole genome shotgun (WGS) entry which is preliminary data.</text>
</comment>
<evidence type="ECO:0000256" key="2">
    <source>
        <dbReference type="ARBA" id="ARBA00023163"/>
    </source>
</evidence>
<organism evidence="4 5">
    <name type="scientific">Flammeovirga agarivorans</name>
    <dbReference type="NCBI Taxonomy" id="2726742"/>
    <lineage>
        <taxon>Bacteria</taxon>
        <taxon>Pseudomonadati</taxon>
        <taxon>Bacteroidota</taxon>
        <taxon>Cytophagia</taxon>
        <taxon>Cytophagales</taxon>
        <taxon>Flammeovirgaceae</taxon>
        <taxon>Flammeovirga</taxon>
    </lineage>
</organism>
<evidence type="ECO:0000259" key="3">
    <source>
        <dbReference type="PROSITE" id="PS01124"/>
    </source>
</evidence>
<evidence type="ECO:0000313" key="5">
    <source>
        <dbReference type="Proteomes" id="UP000585050"/>
    </source>
</evidence>
<dbReference type="GO" id="GO:0003700">
    <property type="term" value="F:DNA-binding transcription factor activity"/>
    <property type="evidence" value="ECO:0007669"/>
    <property type="project" value="InterPro"/>
</dbReference>
<dbReference type="Pfam" id="PF12833">
    <property type="entry name" value="HTH_18"/>
    <property type="match status" value="1"/>
</dbReference>
<dbReference type="Gene3D" id="1.10.10.60">
    <property type="entry name" value="Homeodomain-like"/>
    <property type="match status" value="1"/>
</dbReference>
<feature type="domain" description="HTH araC/xylS-type" evidence="3">
    <location>
        <begin position="222"/>
        <end position="320"/>
    </location>
</feature>
<dbReference type="InterPro" id="IPR009057">
    <property type="entry name" value="Homeodomain-like_sf"/>
</dbReference>
<dbReference type="InterPro" id="IPR018060">
    <property type="entry name" value="HTH_AraC"/>
</dbReference>
<dbReference type="Proteomes" id="UP000585050">
    <property type="component" value="Unassembled WGS sequence"/>
</dbReference>
<dbReference type="InterPro" id="IPR053142">
    <property type="entry name" value="PchR_regulatory_protein"/>
</dbReference>
<evidence type="ECO:0000313" key="4">
    <source>
        <dbReference type="EMBL" id="NLR93251.1"/>
    </source>
</evidence>
<reference evidence="4 5" key="1">
    <citation type="submission" date="2020-04" db="EMBL/GenBank/DDBJ databases">
        <title>Flammeovirga sp. SR4, a novel species isolated from seawater.</title>
        <authorList>
            <person name="Wang X."/>
        </authorList>
    </citation>
    <scope>NUCLEOTIDE SEQUENCE [LARGE SCALE GENOMIC DNA]</scope>
    <source>
        <strain evidence="4 5">SR4</strain>
    </source>
</reference>